<evidence type="ECO:0000313" key="2">
    <source>
        <dbReference type="EMBL" id="PLS09561.1"/>
    </source>
</evidence>
<gene>
    <name evidence="2" type="ORF">CVD27_01585</name>
</gene>
<dbReference type="Pfam" id="PF01399">
    <property type="entry name" value="PCI"/>
    <property type="match status" value="1"/>
</dbReference>
<sequence>METEELYQYVSSMITSSTHRPKYMSISTVKVADLLGVPLSDVENGLNELIADGRLTTTKLDQPPYKEVFMLQ</sequence>
<organism evidence="2 3">
    <name type="scientific">Neobacillus cucumis</name>
    <dbReference type="NCBI Taxonomy" id="1740721"/>
    <lineage>
        <taxon>Bacteria</taxon>
        <taxon>Bacillati</taxon>
        <taxon>Bacillota</taxon>
        <taxon>Bacilli</taxon>
        <taxon>Bacillales</taxon>
        <taxon>Bacillaceae</taxon>
        <taxon>Neobacillus</taxon>
    </lineage>
</organism>
<comment type="caution">
    <text evidence="2">The sequence shown here is derived from an EMBL/GenBank/DDBJ whole genome shotgun (WGS) entry which is preliminary data.</text>
</comment>
<protein>
    <recommendedName>
        <fullName evidence="1">PCI domain-containing protein</fullName>
    </recommendedName>
</protein>
<accession>A0A2N5HVM2</accession>
<dbReference type="OrthoDB" id="2884594at2"/>
<name>A0A2N5HVM2_9BACI</name>
<evidence type="ECO:0000259" key="1">
    <source>
        <dbReference type="Pfam" id="PF01399"/>
    </source>
</evidence>
<dbReference type="RefSeq" id="WP_101646145.1">
    <property type="nucleotide sequence ID" value="NZ_PGVE01000012.1"/>
</dbReference>
<dbReference type="EMBL" id="PGVE01000012">
    <property type="protein sequence ID" value="PLS09561.1"/>
    <property type="molecule type" value="Genomic_DNA"/>
</dbReference>
<reference evidence="2 3" key="1">
    <citation type="submission" date="2017-11" db="EMBL/GenBank/DDBJ databases">
        <title>Comparitive Functional Genomics of Dry Heat Resistant strains isolated from the Viking Spacecraft.</title>
        <authorList>
            <person name="Seuylemezian A."/>
            <person name="Cooper K."/>
            <person name="Vaishampayan P."/>
        </authorList>
    </citation>
    <scope>NUCLEOTIDE SEQUENCE [LARGE SCALE GENOMIC DNA]</scope>
    <source>
        <strain evidence="2 3">V32-6</strain>
    </source>
</reference>
<dbReference type="InterPro" id="IPR000717">
    <property type="entry name" value="PCI_dom"/>
</dbReference>
<proteinExistence type="predicted"/>
<evidence type="ECO:0000313" key="3">
    <source>
        <dbReference type="Proteomes" id="UP000234950"/>
    </source>
</evidence>
<keyword evidence="3" id="KW-1185">Reference proteome</keyword>
<dbReference type="Proteomes" id="UP000234950">
    <property type="component" value="Unassembled WGS sequence"/>
</dbReference>
<dbReference type="AlphaFoldDB" id="A0A2N5HVM2"/>
<feature type="domain" description="PCI" evidence="1">
    <location>
        <begin position="16"/>
        <end position="63"/>
    </location>
</feature>